<keyword evidence="4" id="KW-1185">Reference proteome</keyword>
<keyword evidence="1" id="KW-1133">Transmembrane helix</keyword>
<feature type="transmembrane region" description="Helical" evidence="1">
    <location>
        <begin position="204"/>
        <end position="225"/>
    </location>
</feature>
<reference evidence="3 4" key="1">
    <citation type="submission" date="2017-02" db="EMBL/GenBank/DDBJ databases">
        <title>Draft genome of Saccharomonospora sp. 154.</title>
        <authorList>
            <person name="Alonso-Carmona G.S."/>
            <person name="De La Haba R."/>
            <person name="Vera-Gargallo B."/>
            <person name="Sandoval-Trujillo A.H."/>
            <person name="Ramirez-Duran N."/>
            <person name="Ventosa A."/>
        </authorList>
    </citation>
    <scope>NUCLEOTIDE SEQUENCE [LARGE SCALE GENOMIC DNA]</scope>
    <source>
        <strain evidence="3 4">LRS4.154</strain>
    </source>
</reference>
<protein>
    <recommendedName>
        <fullName evidence="2">DUF7847 domain-containing protein</fullName>
    </recommendedName>
</protein>
<proteinExistence type="predicted"/>
<dbReference type="RefSeq" id="WP_081193774.1">
    <property type="nucleotide sequence ID" value="NZ_MWIH01000007.1"/>
</dbReference>
<feature type="domain" description="DUF7847" evidence="2">
    <location>
        <begin position="101"/>
        <end position="273"/>
    </location>
</feature>
<accession>A0A1V8ZZS6</accession>
<evidence type="ECO:0000259" key="2">
    <source>
        <dbReference type="Pfam" id="PF25231"/>
    </source>
</evidence>
<evidence type="ECO:0000256" key="1">
    <source>
        <dbReference type="SAM" id="Phobius"/>
    </source>
</evidence>
<gene>
    <name evidence="3" type="ORF">B1813_17835</name>
</gene>
<feature type="transmembrane region" description="Helical" evidence="1">
    <location>
        <begin position="169"/>
        <end position="184"/>
    </location>
</feature>
<feature type="transmembrane region" description="Helical" evidence="1">
    <location>
        <begin position="39"/>
        <end position="61"/>
    </location>
</feature>
<keyword evidence="1" id="KW-0472">Membrane</keyword>
<dbReference type="InterPro" id="IPR057169">
    <property type="entry name" value="DUF7847"/>
</dbReference>
<feature type="transmembrane region" description="Helical" evidence="1">
    <location>
        <begin position="99"/>
        <end position="122"/>
    </location>
</feature>
<feature type="transmembrane region" description="Helical" evidence="1">
    <location>
        <begin position="143"/>
        <end position="163"/>
    </location>
</feature>
<dbReference type="AlphaFoldDB" id="A0A1V8ZZS6"/>
<name>A0A1V8ZZS6_SACPI</name>
<organism evidence="3 4">
    <name type="scientific">Saccharomonospora piscinae</name>
    <dbReference type="NCBI Taxonomy" id="687388"/>
    <lineage>
        <taxon>Bacteria</taxon>
        <taxon>Bacillati</taxon>
        <taxon>Actinomycetota</taxon>
        <taxon>Actinomycetes</taxon>
        <taxon>Pseudonocardiales</taxon>
        <taxon>Pseudonocardiaceae</taxon>
        <taxon>Saccharomonospora</taxon>
    </lineage>
</organism>
<evidence type="ECO:0000313" key="4">
    <source>
        <dbReference type="Proteomes" id="UP000192591"/>
    </source>
</evidence>
<dbReference type="Pfam" id="PF25231">
    <property type="entry name" value="DUF7847"/>
    <property type="match status" value="1"/>
</dbReference>
<evidence type="ECO:0000313" key="3">
    <source>
        <dbReference type="EMBL" id="OQO90286.1"/>
    </source>
</evidence>
<dbReference type="Proteomes" id="UP000192591">
    <property type="component" value="Unassembled WGS sequence"/>
</dbReference>
<comment type="caution">
    <text evidence="3">The sequence shown here is derived from an EMBL/GenBank/DDBJ whole genome shotgun (WGS) entry which is preliminary data.</text>
</comment>
<sequence length="294" mass="31276">MSDSTGWSSSGGDRPGVIPLRPLVLSEIIGGALDTLRRYAGVVFGSAAVVALLSGVVYFAADLWVLDATEPAPTIDATATPEQQLDQAVAQLQETLPEFGALALITLVTQTFLSGLLTVVVGRAVLGQPIGVGEAWEQLRPRLLPLLGLTLVVTVAVMVGTLFFIVPGVWLYALLSLATPALVLERGTLGEALRRSVALVRGSWWRVFGVLVVGVLVTWAIGTLIQWPFGLAIDPQAFERGYTTQELLLRELGGAVARTVTVPFGAAVTALLYIDQRIRREGLGEELARAARRG</sequence>
<dbReference type="STRING" id="1962155.B1813_17835"/>
<feature type="transmembrane region" description="Helical" evidence="1">
    <location>
        <begin position="255"/>
        <end position="274"/>
    </location>
</feature>
<dbReference type="EMBL" id="MWIH01000007">
    <property type="protein sequence ID" value="OQO90286.1"/>
    <property type="molecule type" value="Genomic_DNA"/>
</dbReference>
<keyword evidence="1" id="KW-0812">Transmembrane</keyword>